<comment type="caution">
    <text evidence="12">The sequence shown here is derived from an EMBL/GenBank/DDBJ whole genome shotgun (WGS) entry which is preliminary data.</text>
</comment>
<keyword evidence="6" id="KW-1015">Disulfide bond</keyword>
<dbReference type="AlphaFoldDB" id="A0A7D8Z093"/>
<dbReference type="InterPro" id="IPR011050">
    <property type="entry name" value="Pectin_lyase_fold/virulence"/>
</dbReference>
<dbReference type="EMBL" id="QGMG01000524">
    <property type="protein sequence ID" value="TVY52948.1"/>
    <property type="molecule type" value="Genomic_DNA"/>
</dbReference>
<evidence type="ECO:0000256" key="3">
    <source>
        <dbReference type="ARBA" id="ARBA00022525"/>
    </source>
</evidence>
<dbReference type="GO" id="GO:0046576">
    <property type="term" value="F:rhamnogalacturonan alpha-L-rhamnopyranosyl-(1-&gt;4)-alpha-D-galactopyranosyluronide lyase activity"/>
    <property type="evidence" value="ECO:0007669"/>
    <property type="project" value="UniProtKB-ARBA"/>
</dbReference>
<protein>
    <submittedName>
        <fullName evidence="12">Rhamnogalacturonase A</fullName>
    </submittedName>
</protein>
<name>A0A7D8Z093_9HELO</name>
<dbReference type="PANTHER" id="PTHR31736">
    <property type="match status" value="1"/>
</dbReference>
<evidence type="ECO:0000256" key="4">
    <source>
        <dbReference type="ARBA" id="ARBA00022729"/>
    </source>
</evidence>
<comment type="similarity">
    <text evidence="2 10">Belongs to the glycosyl hydrolase 28 family.</text>
</comment>
<sequence length="444" mass="46677">MKLSSISTLAGILFSSLVTAQLSGTVGPTTSTASKAATKVCNILDYGGVASTSTDNGAAILAAWTACVDGGEVYIPAGNYGLATWVTLTGGTGIAIRLDGILYRTGTASGNMIFVEHTTDFEFFSSTSAGAIQGYGYTFHADGTYGPRILRLSQVVGFSIHDIALVDSPAFHLTLDTCSDGEVYNMIIRGGNEGGLDGIDVWGTNIWVHDVEVTNKDECVTVKNPASYMLIENIYCNWSGGSAFGSLGADTDIHHITYNHIYTQNSNQMLLLKSNGGSGSVYSCQFTNFMGHSNAYTLDIDGYWSSETTATGDGVLYHDLTFSHWHGTCLNGGTRAAIQALCPSGAPCYNIDIENFYIWTEAGSEVLYKDENAYGTGGGLNTGTSYTAYSVVTKTVTSVPAASYAITTMAADLTAGFAISNSIPIPAVPTSFYPGLAPISAKLG</sequence>
<evidence type="ECO:0000256" key="11">
    <source>
        <dbReference type="SAM" id="SignalP"/>
    </source>
</evidence>
<evidence type="ECO:0000313" key="13">
    <source>
        <dbReference type="Proteomes" id="UP000481288"/>
    </source>
</evidence>
<keyword evidence="7" id="KW-0325">Glycoprotein</keyword>
<reference evidence="12 13" key="1">
    <citation type="submission" date="2018-05" db="EMBL/GenBank/DDBJ databases">
        <title>Whole genome sequencing for identification of molecular markers to develop diagnostic detection tools for the regulated plant pathogen Lachnellula willkommii.</title>
        <authorList>
            <person name="Giroux E."/>
            <person name="Bilodeau G."/>
        </authorList>
    </citation>
    <scope>NUCLEOTIDE SEQUENCE [LARGE SCALE GENOMIC DNA]</scope>
    <source>
        <strain evidence="12 13">CBS 625.97</strain>
    </source>
</reference>
<dbReference type="GO" id="GO:0071555">
    <property type="term" value="P:cell wall organization"/>
    <property type="evidence" value="ECO:0007669"/>
    <property type="project" value="UniProtKB-KW"/>
</dbReference>
<dbReference type="Proteomes" id="UP000481288">
    <property type="component" value="Unassembled WGS sequence"/>
</dbReference>
<keyword evidence="5 10" id="KW-0378">Hydrolase</keyword>
<evidence type="ECO:0000256" key="8">
    <source>
        <dbReference type="ARBA" id="ARBA00023295"/>
    </source>
</evidence>
<evidence type="ECO:0000256" key="6">
    <source>
        <dbReference type="ARBA" id="ARBA00023157"/>
    </source>
</evidence>
<dbReference type="SUPFAM" id="SSF51126">
    <property type="entry name" value="Pectin lyase-like"/>
    <property type="match status" value="1"/>
</dbReference>
<comment type="subcellular location">
    <subcellularLocation>
        <location evidence="1">Secreted</location>
    </subcellularLocation>
</comment>
<gene>
    <name evidence="12" type="primary">rhgA_2</name>
    <name evidence="12" type="ORF">LCER1_G005298</name>
</gene>
<keyword evidence="8 10" id="KW-0326">Glycosidase</keyword>
<keyword evidence="13" id="KW-1185">Reference proteome</keyword>
<dbReference type="PANTHER" id="PTHR31736:SF19">
    <property type="entry name" value="PECTIN LYASE SUPERFAMILY PROTEIN-RELATED"/>
    <property type="match status" value="1"/>
</dbReference>
<organism evidence="12 13">
    <name type="scientific">Lachnellula cervina</name>
    <dbReference type="NCBI Taxonomy" id="1316786"/>
    <lineage>
        <taxon>Eukaryota</taxon>
        <taxon>Fungi</taxon>
        <taxon>Dikarya</taxon>
        <taxon>Ascomycota</taxon>
        <taxon>Pezizomycotina</taxon>
        <taxon>Leotiomycetes</taxon>
        <taxon>Helotiales</taxon>
        <taxon>Lachnaceae</taxon>
        <taxon>Lachnellula</taxon>
    </lineage>
</organism>
<feature type="signal peptide" evidence="11">
    <location>
        <begin position="1"/>
        <end position="20"/>
    </location>
</feature>
<feature type="chain" id="PRO_5028981573" evidence="11">
    <location>
        <begin position="21"/>
        <end position="444"/>
    </location>
</feature>
<evidence type="ECO:0000256" key="5">
    <source>
        <dbReference type="ARBA" id="ARBA00022801"/>
    </source>
</evidence>
<dbReference type="Gene3D" id="2.160.20.10">
    <property type="entry name" value="Single-stranded right-handed beta-helix, Pectin lyase-like"/>
    <property type="match status" value="1"/>
</dbReference>
<evidence type="ECO:0000256" key="1">
    <source>
        <dbReference type="ARBA" id="ARBA00004613"/>
    </source>
</evidence>
<dbReference type="GO" id="GO:0005576">
    <property type="term" value="C:extracellular region"/>
    <property type="evidence" value="ECO:0007669"/>
    <property type="project" value="UniProtKB-SubCell"/>
</dbReference>
<dbReference type="InterPro" id="IPR012334">
    <property type="entry name" value="Pectin_lyas_fold"/>
</dbReference>
<keyword evidence="3" id="KW-0964">Secreted</keyword>
<accession>A0A7D8Z093</accession>
<dbReference type="InterPro" id="IPR000743">
    <property type="entry name" value="Glyco_hydro_28"/>
</dbReference>
<evidence type="ECO:0000256" key="2">
    <source>
        <dbReference type="ARBA" id="ARBA00008834"/>
    </source>
</evidence>
<dbReference type="GO" id="GO:0004650">
    <property type="term" value="F:polygalacturonase activity"/>
    <property type="evidence" value="ECO:0007669"/>
    <property type="project" value="InterPro"/>
</dbReference>
<evidence type="ECO:0000313" key="12">
    <source>
        <dbReference type="EMBL" id="TVY52948.1"/>
    </source>
</evidence>
<dbReference type="GO" id="GO:0005975">
    <property type="term" value="P:carbohydrate metabolic process"/>
    <property type="evidence" value="ECO:0007669"/>
    <property type="project" value="InterPro"/>
</dbReference>
<evidence type="ECO:0000256" key="10">
    <source>
        <dbReference type="RuleBase" id="RU361169"/>
    </source>
</evidence>
<keyword evidence="4 11" id="KW-0732">Signal</keyword>
<dbReference type="OrthoDB" id="2268901at2759"/>
<evidence type="ECO:0000256" key="9">
    <source>
        <dbReference type="ARBA" id="ARBA00023316"/>
    </source>
</evidence>
<proteinExistence type="inferred from homology"/>
<keyword evidence="9" id="KW-0961">Cell wall biogenesis/degradation</keyword>
<evidence type="ECO:0000256" key="7">
    <source>
        <dbReference type="ARBA" id="ARBA00023180"/>
    </source>
</evidence>
<dbReference type="Pfam" id="PF00295">
    <property type="entry name" value="Glyco_hydro_28"/>
    <property type="match status" value="1"/>
</dbReference>